<feature type="transmembrane region" description="Helical" evidence="1">
    <location>
        <begin position="42"/>
        <end position="63"/>
    </location>
</feature>
<evidence type="ECO:0000313" key="3">
    <source>
        <dbReference type="Proteomes" id="UP000501830"/>
    </source>
</evidence>
<keyword evidence="1" id="KW-0812">Transmembrane</keyword>
<keyword evidence="1" id="KW-1133">Transmembrane helix</keyword>
<name>A0A6G7WFP6_9LACT</name>
<organism evidence="2 3">
    <name type="scientific">Jeotgalibaca porci</name>
    <dbReference type="NCBI Taxonomy" id="1868793"/>
    <lineage>
        <taxon>Bacteria</taxon>
        <taxon>Bacillati</taxon>
        <taxon>Bacillota</taxon>
        <taxon>Bacilli</taxon>
        <taxon>Lactobacillales</taxon>
        <taxon>Carnobacteriaceae</taxon>
        <taxon>Jeotgalibaca</taxon>
    </lineage>
</organism>
<accession>A0A6G7WFP6</accession>
<sequence>MNEKKPIITRETYQKAKTVGEKEKNAGKRTTAKEQGRKLDKFYNWAIIGVAIAIVLVFVLAFVI</sequence>
<reference evidence="2 3" key="1">
    <citation type="journal article" date="2017" name="Int. J. Syst. Evol. Microbiol.">
        <title>Jeotgalibaca porci sp. nov. and Jeotgalibaca arthritidis sp. nov., isolated from pigs, and emended description of the genus Jeotgalibaca.</title>
        <authorList>
            <person name="Zamora L."/>
            <person name="Perez-Sancho M."/>
            <person name="Dominguez L."/>
            <person name="Fernandez-Garayzabal J.F."/>
            <person name="Vela A.I."/>
        </authorList>
    </citation>
    <scope>NUCLEOTIDE SEQUENCE [LARGE SCALE GENOMIC DNA]</scope>
    <source>
        <strain evidence="2 3">CCUG 69148</strain>
    </source>
</reference>
<dbReference type="KEGG" id="jpo:G7058_02665"/>
<keyword evidence="3" id="KW-1185">Reference proteome</keyword>
<dbReference type="Proteomes" id="UP000501830">
    <property type="component" value="Chromosome"/>
</dbReference>
<evidence type="ECO:0000313" key="2">
    <source>
        <dbReference type="EMBL" id="QIK51051.1"/>
    </source>
</evidence>
<evidence type="ECO:0000256" key="1">
    <source>
        <dbReference type="SAM" id="Phobius"/>
    </source>
</evidence>
<keyword evidence="1" id="KW-0472">Membrane</keyword>
<dbReference type="RefSeq" id="WP_166062096.1">
    <property type="nucleotide sequence ID" value="NZ_CP049889.1"/>
</dbReference>
<dbReference type="AlphaFoldDB" id="A0A6G7WFP6"/>
<gene>
    <name evidence="2" type="ORF">G7058_02665</name>
</gene>
<dbReference type="EMBL" id="CP049889">
    <property type="protein sequence ID" value="QIK51051.1"/>
    <property type="molecule type" value="Genomic_DNA"/>
</dbReference>
<dbReference type="GeneID" id="94552165"/>
<protein>
    <submittedName>
        <fullName evidence="2">Uncharacterized protein</fullName>
    </submittedName>
</protein>
<proteinExistence type="predicted"/>